<evidence type="ECO:0000256" key="7">
    <source>
        <dbReference type="SAM" id="Phobius"/>
    </source>
</evidence>
<accession>A0A1M5LMH6</accession>
<evidence type="ECO:0000256" key="1">
    <source>
        <dbReference type="ARBA" id="ARBA00004651"/>
    </source>
</evidence>
<comment type="subcellular location">
    <subcellularLocation>
        <location evidence="1">Cell membrane</location>
        <topology evidence="1">Multi-pass membrane protein</topology>
    </subcellularLocation>
</comment>
<keyword evidence="4 7" id="KW-1133">Transmembrane helix</keyword>
<evidence type="ECO:0000256" key="5">
    <source>
        <dbReference type="ARBA" id="ARBA00023136"/>
    </source>
</evidence>
<evidence type="ECO:0000256" key="2">
    <source>
        <dbReference type="ARBA" id="ARBA00022475"/>
    </source>
</evidence>
<dbReference type="GO" id="GO:0005886">
    <property type="term" value="C:plasma membrane"/>
    <property type="evidence" value="ECO:0007669"/>
    <property type="project" value="UniProtKB-SubCell"/>
</dbReference>
<dbReference type="GO" id="GO:0022857">
    <property type="term" value="F:transmembrane transporter activity"/>
    <property type="evidence" value="ECO:0007669"/>
    <property type="project" value="TreeGrafter"/>
</dbReference>
<dbReference type="Proteomes" id="UP000243255">
    <property type="component" value="Unassembled WGS sequence"/>
</dbReference>
<evidence type="ECO:0000256" key="3">
    <source>
        <dbReference type="ARBA" id="ARBA00022692"/>
    </source>
</evidence>
<dbReference type="Pfam" id="PF12704">
    <property type="entry name" value="MacB_PCD"/>
    <property type="match status" value="1"/>
</dbReference>
<evidence type="ECO:0000313" key="10">
    <source>
        <dbReference type="EMBL" id="SHG66304.1"/>
    </source>
</evidence>
<feature type="transmembrane region" description="Helical" evidence="7">
    <location>
        <begin position="265"/>
        <end position="290"/>
    </location>
</feature>
<dbReference type="EMBL" id="FQWX01000005">
    <property type="protein sequence ID" value="SHG66304.1"/>
    <property type="molecule type" value="Genomic_DNA"/>
</dbReference>
<sequence>MGFTQSFKMAFKQLLSNKMRSLLTMLGIIIGVSSITLLISIAKGMEASLNEQMGDLGSNIISININPTSSNKIYSYEESDELRDIDGVADICQGRTGEVKLRYDEKEEKASVIATTDVYTKASPMENESGRFILADDVEYSTKVVVLGKKVAQKMFTLENPIGKYVKLNGMPYKVVGVLEKKGMNIMDSPDDSVFVPITTGQRLLKTKGVARIDIITESSVGMDSIIKTTEKTLKKKLGSKDDFMVFNQQEMIDSINTMQATMTAVLGSIASISLVVGGIGIMNIMLVSVTERTKEIGIRKALGAKRKTILVQFLIESIVVSLIGGIIGAIIGIVGANIFYVAVKLDPTISWGVVAFALGFSMLVGIVFGIMPANKASKLKPIQALRAE</sequence>
<dbReference type="AlphaFoldDB" id="A0A1M5LMH6"/>
<dbReference type="InterPro" id="IPR025857">
    <property type="entry name" value="MacB_PCD"/>
</dbReference>
<gene>
    <name evidence="10" type="ORF">SAMN04488530_10519</name>
</gene>
<proteinExistence type="inferred from homology"/>
<feature type="transmembrane region" description="Helical" evidence="7">
    <location>
        <begin position="21"/>
        <end position="42"/>
    </location>
</feature>
<evidence type="ECO:0000256" key="4">
    <source>
        <dbReference type="ARBA" id="ARBA00022989"/>
    </source>
</evidence>
<name>A0A1M5LMH6_9FIRM</name>
<evidence type="ECO:0000256" key="6">
    <source>
        <dbReference type="ARBA" id="ARBA00038076"/>
    </source>
</evidence>
<keyword evidence="2" id="KW-1003">Cell membrane</keyword>
<feature type="transmembrane region" description="Helical" evidence="7">
    <location>
        <begin position="311"/>
        <end position="344"/>
    </location>
</feature>
<organism evidence="10 11">
    <name type="scientific">Asaccharospora irregularis DSM 2635</name>
    <dbReference type="NCBI Taxonomy" id="1121321"/>
    <lineage>
        <taxon>Bacteria</taxon>
        <taxon>Bacillati</taxon>
        <taxon>Bacillota</taxon>
        <taxon>Clostridia</taxon>
        <taxon>Peptostreptococcales</taxon>
        <taxon>Peptostreptococcaceae</taxon>
        <taxon>Asaccharospora</taxon>
    </lineage>
</organism>
<protein>
    <submittedName>
        <fullName evidence="10">Putative ABC transport system permease protein</fullName>
    </submittedName>
</protein>
<feature type="domain" description="MacB-like periplasmic core" evidence="9">
    <location>
        <begin position="21"/>
        <end position="226"/>
    </location>
</feature>
<dbReference type="STRING" id="1121321.SAMN04488530_10519"/>
<evidence type="ECO:0000259" key="9">
    <source>
        <dbReference type="Pfam" id="PF12704"/>
    </source>
</evidence>
<feature type="transmembrane region" description="Helical" evidence="7">
    <location>
        <begin position="350"/>
        <end position="372"/>
    </location>
</feature>
<dbReference type="OrthoDB" id="9770036at2"/>
<feature type="domain" description="ABC3 transporter permease C-terminal" evidence="8">
    <location>
        <begin position="269"/>
        <end position="382"/>
    </location>
</feature>
<keyword evidence="11" id="KW-1185">Reference proteome</keyword>
<dbReference type="Pfam" id="PF02687">
    <property type="entry name" value="FtsX"/>
    <property type="match status" value="1"/>
</dbReference>
<keyword evidence="3 7" id="KW-0812">Transmembrane</keyword>
<keyword evidence="5 7" id="KW-0472">Membrane</keyword>
<evidence type="ECO:0000259" key="8">
    <source>
        <dbReference type="Pfam" id="PF02687"/>
    </source>
</evidence>
<dbReference type="RefSeq" id="WP_073124318.1">
    <property type="nucleotide sequence ID" value="NZ_BAABCH010000026.1"/>
</dbReference>
<comment type="similarity">
    <text evidence="6">Belongs to the ABC-4 integral membrane protein family.</text>
</comment>
<dbReference type="PANTHER" id="PTHR30572:SF4">
    <property type="entry name" value="ABC TRANSPORTER PERMEASE YTRF"/>
    <property type="match status" value="1"/>
</dbReference>
<dbReference type="InterPro" id="IPR050250">
    <property type="entry name" value="Macrolide_Exporter_MacB"/>
</dbReference>
<dbReference type="InterPro" id="IPR003838">
    <property type="entry name" value="ABC3_permease_C"/>
</dbReference>
<reference evidence="11" key="1">
    <citation type="submission" date="2016-11" db="EMBL/GenBank/DDBJ databases">
        <authorList>
            <person name="Varghese N."/>
            <person name="Submissions S."/>
        </authorList>
    </citation>
    <scope>NUCLEOTIDE SEQUENCE [LARGE SCALE GENOMIC DNA]</scope>
    <source>
        <strain evidence="11">DSM 2635</strain>
    </source>
</reference>
<dbReference type="PANTHER" id="PTHR30572">
    <property type="entry name" value="MEMBRANE COMPONENT OF TRANSPORTER-RELATED"/>
    <property type="match status" value="1"/>
</dbReference>
<evidence type="ECO:0000313" key="11">
    <source>
        <dbReference type="Proteomes" id="UP000243255"/>
    </source>
</evidence>